<evidence type="ECO:0000313" key="9">
    <source>
        <dbReference type="Proteomes" id="UP001321749"/>
    </source>
</evidence>
<comment type="similarity">
    <text evidence="2">Belongs to the intradiol ring-cleavage dioxygenase family.</text>
</comment>
<proteinExistence type="inferred from homology"/>
<dbReference type="InterPro" id="IPR039390">
    <property type="entry name" value="1_2-HQD/HQD"/>
</dbReference>
<protein>
    <submittedName>
        <fullName evidence="8">Intradiol ring-cleavage dioxygenase</fullName>
    </submittedName>
</protein>
<keyword evidence="3" id="KW-0479">Metal-binding</keyword>
<evidence type="ECO:0000256" key="6">
    <source>
        <dbReference type="ARBA" id="ARBA00023004"/>
    </source>
</evidence>
<evidence type="ECO:0000256" key="3">
    <source>
        <dbReference type="ARBA" id="ARBA00022723"/>
    </source>
</evidence>
<dbReference type="InterPro" id="IPR050770">
    <property type="entry name" value="Intradiol_RC_Dioxygenase"/>
</dbReference>
<dbReference type="InterPro" id="IPR000627">
    <property type="entry name" value="Intradiol_dOase_C"/>
</dbReference>
<dbReference type="SUPFAM" id="SSF49482">
    <property type="entry name" value="Aromatic compound dioxygenase"/>
    <property type="match status" value="1"/>
</dbReference>
<name>A0AAV9HQH1_9PEZI</name>
<dbReference type="PROSITE" id="PS00083">
    <property type="entry name" value="INTRADIOL_DIOXYGENAS"/>
    <property type="match status" value="1"/>
</dbReference>
<dbReference type="GO" id="GO:0018576">
    <property type="term" value="F:catechol 1,2-dioxygenase activity"/>
    <property type="evidence" value="ECO:0007669"/>
    <property type="project" value="InterPro"/>
</dbReference>
<dbReference type="EMBL" id="MU864986">
    <property type="protein sequence ID" value="KAK4461692.1"/>
    <property type="molecule type" value="Genomic_DNA"/>
</dbReference>
<evidence type="ECO:0000256" key="5">
    <source>
        <dbReference type="ARBA" id="ARBA00023002"/>
    </source>
</evidence>
<evidence type="ECO:0000256" key="2">
    <source>
        <dbReference type="ARBA" id="ARBA00007825"/>
    </source>
</evidence>
<dbReference type="InterPro" id="IPR007535">
    <property type="entry name" value="Catechol_dOase_N"/>
</dbReference>
<evidence type="ECO:0000313" key="8">
    <source>
        <dbReference type="EMBL" id="KAK4461692.1"/>
    </source>
</evidence>
<dbReference type="GO" id="GO:0009712">
    <property type="term" value="P:catechol-containing compound metabolic process"/>
    <property type="evidence" value="ECO:0007669"/>
    <property type="project" value="InterPro"/>
</dbReference>
<dbReference type="PANTHER" id="PTHR33711:SF7">
    <property type="entry name" value="INTRADIOL RING-CLEAVAGE DIOXYGENASES DOMAIN-CONTAINING PROTEIN-RELATED"/>
    <property type="match status" value="1"/>
</dbReference>
<evidence type="ECO:0000256" key="1">
    <source>
        <dbReference type="ARBA" id="ARBA00001965"/>
    </source>
</evidence>
<accession>A0AAV9HQH1</accession>
<dbReference type="AlphaFoldDB" id="A0AAV9HQH1"/>
<comment type="cofactor">
    <cofactor evidence="1">
        <name>Fe(3+)</name>
        <dbReference type="ChEBI" id="CHEBI:29034"/>
    </cofactor>
</comment>
<organism evidence="8 9">
    <name type="scientific">Cladorrhinum samala</name>
    <dbReference type="NCBI Taxonomy" id="585594"/>
    <lineage>
        <taxon>Eukaryota</taxon>
        <taxon>Fungi</taxon>
        <taxon>Dikarya</taxon>
        <taxon>Ascomycota</taxon>
        <taxon>Pezizomycotina</taxon>
        <taxon>Sordariomycetes</taxon>
        <taxon>Sordariomycetidae</taxon>
        <taxon>Sordariales</taxon>
        <taxon>Podosporaceae</taxon>
        <taxon>Cladorrhinum</taxon>
    </lineage>
</organism>
<evidence type="ECO:0000256" key="4">
    <source>
        <dbReference type="ARBA" id="ARBA00022964"/>
    </source>
</evidence>
<dbReference type="Pfam" id="PF04444">
    <property type="entry name" value="Dioxygenase_N"/>
    <property type="match status" value="1"/>
</dbReference>
<feature type="domain" description="Intradiol ring-cleavage dioxygenases" evidence="7">
    <location>
        <begin position="166"/>
        <end position="194"/>
    </location>
</feature>
<dbReference type="InterPro" id="IPR015889">
    <property type="entry name" value="Intradiol_dOase_core"/>
</dbReference>
<reference evidence="8" key="2">
    <citation type="submission" date="2023-06" db="EMBL/GenBank/DDBJ databases">
        <authorList>
            <consortium name="Lawrence Berkeley National Laboratory"/>
            <person name="Mondo S.J."/>
            <person name="Hensen N."/>
            <person name="Bonometti L."/>
            <person name="Westerberg I."/>
            <person name="Brannstrom I.O."/>
            <person name="Guillou S."/>
            <person name="Cros-Aarteil S."/>
            <person name="Calhoun S."/>
            <person name="Haridas S."/>
            <person name="Kuo A."/>
            <person name="Pangilinan J."/>
            <person name="Riley R."/>
            <person name="Labutti K."/>
            <person name="Andreopoulos B."/>
            <person name="Lipzen A."/>
            <person name="Chen C."/>
            <person name="Yanf M."/>
            <person name="Daum C."/>
            <person name="Ng V."/>
            <person name="Clum A."/>
            <person name="Steindorff A."/>
            <person name="Ohm R."/>
            <person name="Martin F."/>
            <person name="Silar P."/>
            <person name="Natvig D."/>
            <person name="Lalanne C."/>
            <person name="Gautier V."/>
            <person name="Ament-Velasquez S.L."/>
            <person name="Kruys A."/>
            <person name="Hutchinson M.I."/>
            <person name="Powell A.J."/>
            <person name="Barry K."/>
            <person name="Miller A.N."/>
            <person name="Grigoriev I.V."/>
            <person name="Debuchy R."/>
            <person name="Gladieux P."/>
            <person name="Thoren M.H."/>
            <person name="Johannesson H."/>
        </authorList>
    </citation>
    <scope>NUCLEOTIDE SEQUENCE</scope>
    <source>
        <strain evidence="8">PSN324</strain>
    </source>
</reference>
<keyword evidence="6" id="KW-0408">Iron</keyword>
<keyword evidence="5" id="KW-0560">Oxidoreductase</keyword>
<dbReference type="GO" id="GO:0008199">
    <property type="term" value="F:ferric iron binding"/>
    <property type="evidence" value="ECO:0007669"/>
    <property type="project" value="InterPro"/>
</dbReference>
<dbReference type="Proteomes" id="UP001321749">
    <property type="component" value="Unassembled WGS sequence"/>
</dbReference>
<reference evidence="8" key="1">
    <citation type="journal article" date="2023" name="Mol. Phylogenet. Evol.">
        <title>Genome-scale phylogeny and comparative genomics of the fungal order Sordariales.</title>
        <authorList>
            <person name="Hensen N."/>
            <person name="Bonometti L."/>
            <person name="Westerberg I."/>
            <person name="Brannstrom I.O."/>
            <person name="Guillou S."/>
            <person name="Cros-Aarteil S."/>
            <person name="Calhoun S."/>
            <person name="Haridas S."/>
            <person name="Kuo A."/>
            <person name="Mondo S."/>
            <person name="Pangilinan J."/>
            <person name="Riley R."/>
            <person name="LaButti K."/>
            <person name="Andreopoulos B."/>
            <person name="Lipzen A."/>
            <person name="Chen C."/>
            <person name="Yan M."/>
            <person name="Daum C."/>
            <person name="Ng V."/>
            <person name="Clum A."/>
            <person name="Steindorff A."/>
            <person name="Ohm R.A."/>
            <person name="Martin F."/>
            <person name="Silar P."/>
            <person name="Natvig D.O."/>
            <person name="Lalanne C."/>
            <person name="Gautier V."/>
            <person name="Ament-Velasquez S.L."/>
            <person name="Kruys A."/>
            <person name="Hutchinson M.I."/>
            <person name="Powell A.J."/>
            <person name="Barry K."/>
            <person name="Miller A.N."/>
            <person name="Grigoriev I.V."/>
            <person name="Debuchy R."/>
            <person name="Gladieux P."/>
            <person name="Hiltunen Thoren M."/>
            <person name="Johannesson H."/>
        </authorList>
    </citation>
    <scope>NUCLEOTIDE SEQUENCE</scope>
    <source>
        <strain evidence="8">PSN324</strain>
    </source>
</reference>
<dbReference type="CDD" id="cd03461">
    <property type="entry name" value="1_2-HQD"/>
    <property type="match status" value="1"/>
</dbReference>
<comment type="caution">
    <text evidence="8">The sequence shown here is derived from an EMBL/GenBank/DDBJ whole genome shotgun (WGS) entry which is preliminary data.</text>
</comment>
<dbReference type="Gene3D" id="2.60.130.10">
    <property type="entry name" value="Aromatic compound dioxygenase"/>
    <property type="match status" value="1"/>
</dbReference>
<gene>
    <name evidence="8" type="ORF">QBC42DRAFT_287296</name>
</gene>
<evidence type="ECO:0000259" key="7">
    <source>
        <dbReference type="PROSITE" id="PS00083"/>
    </source>
</evidence>
<sequence>MGQMIPDLALRPATRQKRAYSQKSKTLQYDPYFTEKVIAATGPNAHPRLAQVMPSLVRHLHDFAREVNLTVAEWSAAVDMINAAGRMSDEKRNETQLMCDILGLESLVDEITSKMLATSTTETPSAILGPFYRSDAPLMPNGSSIVQGLTPEVEWYEKALEDSAHLSGRVLTPSGAPIKGAIVDVWHTAPNGLYEQQDESQPEMNFRGRFETDAEGRYSLYALRPASYPIPDDGPAGQLLKLLDREPHRPGHIHFIVSAPGFRTLTTQLYDDRDQYIETDSVFAVKDELVVNFKPREGDPEAKWSLQYDFVLGSMLC</sequence>
<dbReference type="PANTHER" id="PTHR33711">
    <property type="entry name" value="DIOXYGENASE, PUTATIVE (AFU_ORTHOLOGUE AFUA_2G02910)-RELATED"/>
    <property type="match status" value="1"/>
</dbReference>
<dbReference type="Pfam" id="PF00775">
    <property type="entry name" value="Dioxygenase_C"/>
    <property type="match status" value="1"/>
</dbReference>
<keyword evidence="9" id="KW-1185">Reference proteome</keyword>
<keyword evidence="4 8" id="KW-0223">Dioxygenase</keyword>